<sequence>MNVKAFVQVTVVNTYDGNLSTTSQIIEAASAGAMDRMVQNLVETYRKLNVEGTLHHLIVTVL</sequence>
<organism evidence="1 2">
    <name type="scientific">Pseudomonas phage phiPMW</name>
    <dbReference type="NCBI Taxonomy" id="1815582"/>
    <lineage>
        <taxon>Viruses</taxon>
        <taxon>Duplodnaviria</taxon>
        <taxon>Heunggongvirae</taxon>
        <taxon>Uroviricota</taxon>
        <taxon>Caudoviricetes</taxon>
        <taxon>Plaisancevirus</taxon>
        <taxon>Plaisancevirus PMW</taxon>
    </lineage>
</organism>
<name>A0A1S5R1D7_9CAUD</name>
<evidence type="ECO:0000313" key="1">
    <source>
        <dbReference type="EMBL" id="ANA49197.1"/>
    </source>
</evidence>
<keyword evidence="2" id="KW-1185">Reference proteome</keyword>
<dbReference type="EMBL" id="KU862660">
    <property type="protein sequence ID" value="ANA49197.1"/>
    <property type="molecule type" value="Genomic_DNA"/>
</dbReference>
<proteinExistence type="predicted"/>
<evidence type="ECO:0000313" key="2">
    <source>
        <dbReference type="Proteomes" id="UP000223738"/>
    </source>
</evidence>
<reference evidence="1 2" key="1">
    <citation type="submission" date="2016-03" db="EMBL/GenBank/DDBJ databases">
        <title>Characterization of pf16 and phiPMW: Two novel phages infecting Pseudomonas putida PpG1.</title>
        <authorList>
            <person name="Magill D.J."/>
            <person name="Krylov V.N."/>
            <person name="Allen C.C.R."/>
            <person name="McGrath J.W."/>
            <person name="Quinn J.P."/>
            <person name="Kulakov L.A."/>
        </authorList>
    </citation>
    <scope>NUCLEOTIDE SEQUENCE [LARGE SCALE GENOMIC DNA]</scope>
</reference>
<accession>A0A1S5R1D7</accession>
<dbReference type="Proteomes" id="UP000223738">
    <property type="component" value="Segment"/>
</dbReference>
<gene>
    <name evidence="1" type="ORF">PMW_72</name>
</gene>
<protein>
    <submittedName>
        <fullName evidence="1">Uncharacterized protein</fullName>
    </submittedName>
</protein>